<gene>
    <name evidence="4" type="primary">CRB1</name>
</gene>
<dbReference type="PROSITE" id="PS01186">
    <property type="entry name" value="EGF_2"/>
    <property type="match status" value="4"/>
</dbReference>
<feature type="domain" description="EGF-like" evidence="3">
    <location>
        <begin position="34"/>
        <end position="73"/>
    </location>
</feature>
<evidence type="ECO:0000256" key="2">
    <source>
        <dbReference type="SAM" id="SignalP"/>
    </source>
</evidence>
<accession>A0A2H8TCU5</accession>
<dbReference type="AlphaFoldDB" id="A0A2H8TCU5"/>
<evidence type="ECO:0000256" key="1">
    <source>
        <dbReference type="PROSITE-ProRule" id="PRU00076"/>
    </source>
</evidence>
<keyword evidence="1" id="KW-0245">EGF-like domain</keyword>
<evidence type="ECO:0000259" key="3">
    <source>
        <dbReference type="PROSITE" id="PS50026"/>
    </source>
</evidence>
<protein>
    <submittedName>
        <fullName evidence="4">Crumbs 1</fullName>
    </submittedName>
</protein>
<evidence type="ECO:0000313" key="4">
    <source>
        <dbReference type="EMBL" id="MBW11937.1"/>
    </source>
</evidence>
<dbReference type="EMBL" id="GFXV01000132">
    <property type="protein sequence ID" value="MBW11937.1"/>
    <property type="molecule type" value="Transcribed_RNA"/>
</dbReference>
<organism evidence="4">
    <name type="scientific">Melanaphis sacchari</name>
    <dbReference type="NCBI Taxonomy" id="742174"/>
    <lineage>
        <taxon>Eukaryota</taxon>
        <taxon>Metazoa</taxon>
        <taxon>Ecdysozoa</taxon>
        <taxon>Arthropoda</taxon>
        <taxon>Hexapoda</taxon>
        <taxon>Insecta</taxon>
        <taxon>Pterygota</taxon>
        <taxon>Neoptera</taxon>
        <taxon>Paraneoptera</taxon>
        <taxon>Hemiptera</taxon>
        <taxon>Sternorrhyncha</taxon>
        <taxon>Aphidomorpha</taxon>
        <taxon>Aphidoidea</taxon>
        <taxon>Aphididae</taxon>
        <taxon>Aphidini</taxon>
        <taxon>Melanaphis</taxon>
    </lineage>
</organism>
<sequence length="432" mass="46089">MTACLRMLGLMAVTVSHMTQGMIIYNPTSYTSRYTDPCSPNPCGSNTQCRVTEGRPVCSCLAGHWGNPLTYCQRGECEVNQDCPNTKACRNYKCEDVCSGQCGYNADCTPRNHIAVCSCPARHVGDPSVSCRRMDPQELCYPSPCGQNTKCDVINDVPVCTCLPGYFGSPTTGCRHECESDYDCSPSQMCQQNKCTSACATGTCAPTAICDVSNHRPICSCPKGYFGDPYTSCRAECLSHADCPSDRPACLGDRCVDPCSGGSVCGVNANCEARGATPICSCPRTMTGDPFVRCRPFEPADLCEPNPCGENARCQPGHDVAGKERPVCTCLPGYTGDALTRCRRGECTADVECRHDQACVDYQCKNVCAGQCGVDAECNARNRVATCSCPPGYTGDALSRCYPKSAANGGGGAAARYSSAAGGRRVYYNNKK</sequence>
<dbReference type="OrthoDB" id="4405280at2759"/>
<name>A0A2H8TCU5_9HEMI</name>
<dbReference type="SMART" id="SM00181">
    <property type="entry name" value="EGF"/>
    <property type="match status" value="7"/>
</dbReference>
<feature type="signal peptide" evidence="2">
    <location>
        <begin position="1"/>
        <end position="21"/>
    </location>
</feature>
<comment type="caution">
    <text evidence="1">Lacks conserved residue(s) required for the propagation of feature annotation.</text>
</comment>
<reference evidence="4" key="1">
    <citation type="submission" date="2017-10" db="EMBL/GenBank/DDBJ databases">
        <title>Transcriptome Assembly of Sugarcane Aphid Adults.</title>
        <authorList>
            <person name="Scully E.D."/>
            <person name="Palmer N.A."/>
            <person name="Geib S.M."/>
            <person name="Sarath G."/>
            <person name="Sattler S.E."/>
        </authorList>
    </citation>
    <scope>NUCLEOTIDE SEQUENCE</scope>
    <source>
        <tissue evidence="4">Whole body</tissue>
    </source>
</reference>
<proteinExistence type="predicted"/>
<dbReference type="PROSITE" id="PS50026">
    <property type="entry name" value="EGF_3"/>
    <property type="match status" value="2"/>
</dbReference>
<dbReference type="InterPro" id="IPR000742">
    <property type="entry name" value="EGF"/>
</dbReference>
<feature type="domain" description="EGF-like" evidence="3">
    <location>
        <begin position="299"/>
        <end position="343"/>
    </location>
</feature>
<dbReference type="PANTHER" id="PTHR22963:SF38">
    <property type="entry name" value="LP13770P"/>
    <property type="match status" value="1"/>
</dbReference>
<keyword evidence="2" id="KW-0732">Signal</keyword>
<feature type="chain" id="PRO_5014114987" evidence="2">
    <location>
        <begin position="22"/>
        <end position="432"/>
    </location>
</feature>
<dbReference type="PANTHER" id="PTHR22963">
    <property type="entry name" value="ENDOGLIN-RELATED"/>
    <property type="match status" value="1"/>
</dbReference>